<dbReference type="Proteomes" id="UP000238823">
    <property type="component" value="Unassembled WGS sequence"/>
</dbReference>
<dbReference type="Gene3D" id="1.25.40.10">
    <property type="entry name" value="Tetratricopeptide repeat domain"/>
    <property type="match status" value="1"/>
</dbReference>
<evidence type="ECO:0000256" key="2">
    <source>
        <dbReference type="SAM" id="Phobius"/>
    </source>
</evidence>
<evidence type="ECO:0000256" key="3">
    <source>
        <dbReference type="SAM" id="SignalP"/>
    </source>
</evidence>
<dbReference type="InterPro" id="IPR011990">
    <property type="entry name" value="TPR-like_helical_dom_sf"/>
</dbReference>
<proteinExistence type="predicted"/>
<keyword evidence="3" id="KW-0732">Signal</keyword>
<evidence type="ECO:0000256" key="1">
    <source>
        <dbReference type="SAM" id="MobiDB-lite"/>
    </source>
</evidence>
<gene>
    <name evidence="4" type="ORF">ENSA7_02870</name>
</gene>
<feature type="region of interest" description="Disordered" evidence="1">
    <location>
        <begin position="140"/>
        <end position="161"/>
    </location>
</feature>
<comment type="caution">
    <text evidence="4">The sequence shown here is derived from an EMBL/GenBank/DDBJ whole genome shotgun (WGS) entry which is preliminary data.</text>
</comment>
<evidence type="ECO:0000313" key="4">
    <source>
        <dbReference type="EMBL" id="PRQ10081.1"/>
    </source>
</evidence>
<dbReference type="SUPFAM" id="SSF48452">
    <property type="entry name" value="TPR-like"/>
    <property type="match status" value="1"/>
</dbReference>
<keyword evidence="2" id="KW-0812">Transmembrane</keyword>
<evidence type="ECO:0000313" key="5">
    <source>
        <dbReference type="Proteomes" id="UP000238823"/>
    </source>
</evidence>
<feature type="transmembrane region" description="Helical" evidence="2">
    <location>
        <begin position="242"/>
        <end position="266"/>
    </location>
</feature>
<dbReference type="AlphaFoldDB" id="A0A2S9YYB7"/>
<protein>
    <recommendedName>
        <fullName evidence="6">Tetratricopeptide repeat protein</fullName>
    </recommendedName>
</protein>
<keyword evidence="2" id="KW-0472">Membrane</keyword>
<dbReference type="OrthoDB" id="5516527at2"/>
<feature type="chain" id="PRO_5015412797" description="Tetratricopeptide repeat protein" evidence="3">
    <location>
        <begin position="26"/>
        <end position="299"/>
    </location>
</feature>
<sequence length="299" mass="31356">MTAHHVLSSCFVGLALALAPLPALATPTPPGLLAPPVDTNAEARAAYESGETAYRLGRFEDAAVSFERAYELSGLSDILYNIGLAHLRWYDVDVDIKHLRRAKVVFQNYVIEIQKNPDLGDLDEAESLIAQIDEKIAADGGAAEPPQQDPQPAPVVEGPDPGKKLRLGGGISMGLGGALIVGGVVSGVLFGLRGQGLEDDLNAEYDARNEMGCVENDPRPDCEAIFARISDFRSRGQASNNLAIGLGASLGAIGLIGVAVGAVLFVKGNKKTKAWQQGQVSVAPMWSPSGAGLSVSGRF</sequence>
<dbReference type="EMBL" id="PVNL01000004">
    <property type="protein sequence ID" value="PRQ10081.1"/>
    <property type="molecule type" value="Genomic_DNA"/>
</dbReference>
<accession>A0A2S9YYB7</accession>
<reference evidence="4 5" key="1">
    <citation type="submission" date="2018-03" db="EMBL/GenBank/DDBJ databases">
        <title>Draft Genome Sequences of the Obligatory Marine Myxobacteria Enhygromyxa salina SWB007.</title>
        <authorList>
            <person name="Poehlein A."/>
            <person name="Moghaddam J.A."/>
            <person name="Harms H."/>
            <person name="Alanjari M."/>
            <person name="Koenig G.M."/>
            <person name="Daniel R."/>
            <person name="Schaeberle T.F."/>
        </authorList>
    </citation>
    <scope>NUCLEOTIDE SEQUENCE [LARGE SCALE GENOMIC DNA]</scope>
    <source>
        <strain evidence="4 5">SWB007</strain>
    </source>
</reference>
<evidence type="ECO:0008006" key="6">
    <source>
        <dbReference type="Google" id="ProtNLM"/>
    </source>
</evidence>
<feature type="signal peptide" evidence="3">
    <location>
        <begin position="1"/>
        <end position="25"/>
    </location>
</feature>
<organism evidence="4 5">
    <name type="scientific">Enhygromyxa salina</name>
    <dbReference type="NCBI Taxonomy" id="215803"/>
    <lineage>
        <taxon>Bacteria</taxon>
        <taxon>Pseudomonadati</taxon>
        <taxon>Myxococcota</taxon>
        <taxon>Polyangia</taxon>
        <taxon>Nannocystales</taxon>
        <taxon>Nannocystaceae</taxon>
        <taxon>Enhygromyxa</taxon>
    </lineage>
</organism>
<keyword evidence="2" id="KW-1133">Transmembrane helix</keyword>
<name>A0A2S9YYB7_9BACT</name>